<proteinExistence type="predicted"/>
<keyword evidence="2" id="KW-0489">Methyltransferase</keyword>
<dbReference type="EMBL" id="CP036261">
    <property type="protein sequence ID" value="QDS87280.1"/>
    <property type="molecule type" value="Genomic_DNA"/>
</dbReference>
<dbReference type="InterPro" id="IPR036390">
    <property type="entry name" value="WH_DNA-bd_sf"/>
</dbReference>
<dbReference type="AlphaFoldDB" id="A0A517LXE9"/>
<evidence type="ECO:0000313" key="3">
    <source>
        <dbReference type="Proteomes" id="UP000319557"/>
    </source>
</evidence>
<dbReference type="CDD" id="cd02440">
    <property type="entry name" value="AdoMet_MTases"/>
    <property type="match status" value="1"/>
</dbReference>
<accession>A0A517LXE9</accession>
<dbReference type="OrthoDB" id="242883at2"/>
<feature type="domain" description="O-methyltransferase C-terminal" evidence="1">
    <location>
        <begin position="139"/>
        <end position="299"/>
    </location>
</feature>
<dbReference type="Gene3D" id="3.40.50.150">
    <property type="entry name" value="Vaccinia Virus protein VP39"/>
    <property type="match status" value="1"/>
</dbReference>
<keyword evidence="2" id="KW-0808">Transferase</keyword>
<dbReference type="GO" id="GO:0032259">
    <property type="term" value="P:methylation"/>
    <property type="evidence" value="ECO:0007669"/>
    <property type="project" value="UniProtKB-KW"/>
</dbReference>
<gene>
    <name evidence="2" type="ORF">EC9_14580</name>
</gene>
<sequence>MANQQELTIRKYWTLIGINSTAHAIRAAREVGLFQQLLSGQKTFGELVDACDIQPNLTTRILDVLVASGLIEQYAEHYAASQTLGLLAQYDSDLGDYYLDSMVGQLRCDLPAGNGDAYRRHQVARGWTRTPLAMQAAAVLEIGQKRRDLRILEIGCGSGVWTSTLAFRDPGTTIVAIDHADALGEAKTMIESIDLQNRWKGIEGDPTSGELPEGPFDLVVIPELLQTIDDALAVTILGRAADVTRPDGEVAVIDFFDPIDAKKRSLATAVQNLELGLRTPLGRLRTAPEASQLMVGAGLTSALYAPLTNAPQNAGLLMGTRPETLN</sequence>
<dbReference type="GO" id="GO:0008171">
    <property type="term" value="F:O-methyltransferase activity"/>
    <property type="evidence" value="ECO:0007669"/>
    <property type="project" value="InterPro"/>
</dbReference>
<dbReference type="Gene3D" id="1.10.10.10">
    <property type="entry name" value="Winged helix-like DNA-binding domain superfamily/Winged helix DNA-binding domain"/>
    <property type="match status" value="1"/>
</dbReference>
<dbReference type="KEGG" id="ruv:EC9_14580"/>
<dbReference type="Proteomes" id="UP000319557">
    <property type="component" value="Chromosome"/>
</dbReference>
<dbReference type="SUPFAM" id="SSF46785">
    <property type="entry name" value="Winged helix' DNA-binding domain"/>
    <property type="match status" value="1"/>
</dbReference>
<dbReference type="InterPro" id="IPR029063">
    <property type="entry name" value="SAM-dependent_MTases_sf"/>
</dbReference>
<keyword evidence="3" id="KW-1185">Reference proteome</keyword>
<dbReference type="SUPFAM" id="SSF53335">
    <property type="entry name" value="S-adenosyl-L-methionine-dependent methyltransferases"/>
    <property type="match status" value="1"/>
</dbReference>
<name>A0A517LXE9_9BACT</name>
<reference evidence="2 3" key="1">
    <citation type="submission" date="2019-02" db="EMBL/GenBank/DDBJ databases">
        <title>Deep-cultivation of Planctomycetes and their phenomic and genomic characterization uncovers novel biology.</title>
        <authorList>
            <person name="Wiegand S."/>
            <person name="Jogler M."/>
            <person name="Boedeker C."/>
            <person name="Pinto D."/>
            <person name="Vollmers J."/>
            <person name="Rivas-Marin E."/>
            <person name="Kohn T."/>
            <person name="Peeters S.H."/>
            <person name="Heuer A."/>
            <person name="Rast P."/>
            <person name="Oberbeckmann S."/>
            <person name="Bunk B."/>
            <person name="Jeske O."/>
            <person name="Meyerdierks A."/>
            <person name="Storesund J.E."/>
            <person name="Kallscheuer N."/>
            <person name="Luecker S."/>
            <person name="Lage O.M."/>
            <person name="Pohl T."/>
            <person name="Merkel B.J."/>
            <person name="Hornburger P."/>
            <person name="Mueller R.-W."/>
            <person name="Bruemmer F."/>
            <person name="Labrenz M."/>
            <person name="Spormann A.M."/>
            <person name="Op den Camp H."/>
            <person name="Overmann J."/>
            <person name="Amann R."/>
            <person name="Jetten M.S.M."/>
            <person name="Mascher T."/>
            <person name="Medema M.H."/>
            <person name="Devos D.P."/>
            <person name="Kaster A.-K."/>
            <person name="Ovreas L."/>
            <person name="Rohde M."/>
            <person name="Galperin M.Y."/>
            <person name="Jogler C."/>
        </authorList>
    </citation>
    <scope>NUCLEOTIDE SEQUENCE [LARGE SCALE GENOMIC DNA]</scope>
    <source>
        <strain evidence="2 3">EC9</strain>
    </source>
</reference>
<evidence type="ECO:0000313" key="2">
    <source>
        <dbReference type="EMBL" id="QDS87280.1"/>
    </source>
</evidence>
<dbReference type="Pfam" id="PF00891">
    <property type="entry name" value="Methyltransf_2"/>
    <property type="match status" value="1"/>
</dbReference>
<dbReference type="InterPro" id="IPR001077">
    <property type="entry name" value="COMT_C"/>
</dbReference>
<evidence type="ECO:0000259" key="1">
    <source>
        <dbReference type="Pfam" id="PF00891"/>
    </source>
</evidence>
<dbReference type="InterPro" id="IPR036388">
    <property type="entry name" value="WH-like_DNA-bd_sf"/>
</dbReference>
<organism evidence="2 3">
    <name type="scientific">Rosistilla ulvae</name>
    <dbReference type="NCBI Taxonomy" id="1930277"/>
    <lineage>
        <taxon>Bacteria</taxon>
        <taxon>Pseudomonadati</taxon>
        <taxon>Planctomycetota</taxon>
        <taxon>Planctomycetia</taxon>
        <taxon>Pirellulales</taxon>
        <taxon>Pirellulaceae</taxon>
        <taxon>Rosistilla</taxon>
    </lineage>
</organism>
<protein>
    <submittedName>
        <fullName evidence="2">Protein-L-isoaspartate O-methyltransferase</fullName>
    </submittedName>
</protein>
<dbReference type="RefSeq" id="WP_145343544.1">
    <property type="nucleotide sequence ID" value="NZ_CP036261.1"/>
</dbReference>